<dbReference type="PANTHER" id="PTHR36973:SF4">
    <property type="entry name" value="NODULATION PROTEIN"/>
    <property type="match status" value="1"/>
</dbReference>
<dbReference type="InterPro" id="IPR029063">
    <property type="entry name" value="SAM-dependent_MTases_sf"/>
</dbReference>
<dbReference type="SUPFAM" id="SSF53335">
    <property type="entry name" value="S-adenosyl-L-methionine-dependent methyltransferases"/>
    <property type="match status" value="1"/>
</dbReference>
<protein>
    <recommendedName>
        <fullName evidence="1">Methyltransferase FkbM domain-containing protein</fullName>
    </recommendedName>
</protein>
<evidence type="ECO:0000313" key="2">
    <source>
        <dbReference type="EMBL" id="BBY22842.1"/>
    </source>
</evidence>
<organism evidence="2 3">
    <name type="scientific">Mycobacterium stomatepiae</name>
    <dbReference type="NCBI Taxonomy" id="470076"/>
    <lineage>
        <taxon>Bacteria</taxon>
        <taxon>Bacillati</taxon>
        <taxon>Actinomycetota</taxon>
        <taxon>Actinomycetes</taxon>
        <taxon>Mycobacteriales</taxon>
        <taxon>Mycobacteriaceae</taxon>
        <taxon>Mycobacterium</taxon>
        <taxon>Mycobacterium simiae complex</taxon>
    </lineage>
</organism>
<dbReference type="Pfam" id="PF05050">
    <property type="entry name" value="Methyltransf_21"/>
    <property type="match status" value="1"/>
</dbReference>
<accession>A0A7I7Q9T0</accession>
<dbReference type="AlphaFoldDB" id="A0A7I7Q9T0"/>
<dbReference type="PANTHER" id="PTHR36973">
    <property type="entry name" value="SLL1456 PROTEIN-RELATED"/>
    <property type="match status" value="1"/>
</dbReference>
<gene>
    <name evidence="2" type="ORF">MSTO_30470</name>
</gene>
<dbReference type="InterPro" id="IPR006342">
    <property type="entry name" value="FkbM_mtfrase"/>
</dbReference>
<dbReference type="Proteomes" id="UP000467130">
    <property type="component" value="Chromosome"/>
</dbReference>
<dbReference type="EMBL" id="AP022587">
    <property type="protein sequence ID" value="BBY22842.1"/>
    <property type="molecule type" value="Genomic_DNA"/>
</dbReference>
<dbReference type="GO" id="GO:0008171">
    <property type="term" value="F:O-methyltransferase activity"/>
    <property type="evidence" value="ECO:0007669"/>
    <property type="project" value="TreeGrafter"/>
</dbReference>
<dbReference type="NCBIfam" id="TIGR01444">
    <property type="entry name" value="fkbM_fam"/>
    <property type="match status" value="1"/>
</dbReference>
<reference evidence="2 3" key="1">
    <citation type="journal article" date="2019" name="Emerg. Microbes Infect.">
        <title>Comprehensive subspecies identification of 175 nontuberculous mycobacteria species based on 7547 genomic profiles.</title>
        <authorList>
            <person name="Matsumoto Y."/>
            <person name="Kinjo T."/>
            <person name="Motooka D."/>
            <person name="Nabeya D."/>
            <person name="Jung N."/>
            <person name="Uechi K."/>
            <person name="Horii T."/>
            <person name="Iida T."/>
            <person name="Fujita J."/>
            <person name="Nakamura S."/>
        </authorList>
    </citation>
    <scope>NUCLEOTIDE SEQUENCE [LARGE SCALE GENOMIC DNA]</scope>
    <source>
        <strain evidence="2 3">JCM 17783</strain>
    </source>
</reference>
<name>A0A7I7Q9T0_9MYCO</name>
<evidence type="ECO:0000313" key="3">
    <source>
        <dbReference type="Proteomes" id="UP000467130"/>
    </source>
</evidence>
<feature type="domain" description="Methyltransferase FkbM" evidence="1">
    <location>
        <begin position="30"/>
        <end position="197"/>
    </location>
</feature>
<sequence>MSAGERADGDGKNSAFWDLVTPQRLTEVVDVGANPIESEPPYTPMLAAGLCRVTGFEPQAEPLHTLQSREGRQERYLPHAVGDGESHILNVCQGSGMTSLLELDPAALEVFEYLKLLGRVVERVPVKAHKLDDIAEIEHVDFLKIDIQGGELAVFRGGTARLAETVAIQTEISFVTLYKDQPTLGDIDSELRSQGFIPHCFPEVKLWPISPCVDPRQPINQLLEADIVYVRDFTHPDSMSDEQLKHLALIAHYCYWSFDLARRCLTLLEHRKAVPAGTDQRYRKLLMAN</sequence>
<dbReference type="RefSeq" id="WP_163790728.1">
    <property type="nucleotide sequence ID" value="NZ_AP022587.1"/>
</dbReference>
<proteinExistence type="predicted"/>
<keyword evidence="3" id="KW-1185">Reference proteome</keyword>
<dbReference type="Gene3D" id="3.40.50.150">
    <property type="entry name" value="Vaccinia Virus protein VP39"/>
    <property type="match status" value="1"/>
</dbReference>
<dbReference type="KEGG" id="msto:MSTO_30470"/>
<evidence type="ECO:0000259" key="1">
    <source>
        <dbReference type="Pfam" id="PF05050"/>
    </source>
</evidence>
<dbReference type="InterPro" id="IPR053188">
    <property type="entry name" value="FkbM_Methyltransferase"/>
</dbReference>